<protein>
    <submittedName>
        <fullName evidence="1">Uncharacterized protein</fullName>
    </submittedName>
</protein>
<dbReference type="EMBL" id="AP005467">
    <property type="protein sequence ID" value="BAC99759.1"/>
    <property type="molecule type" value="Genomic_DNA"/>
</dbReference>
<dbReference type="Proteomes" id="UP000000763">
    <property type="component" value="Chromosome 8"/>
</dbReference>
<proteinExistence type="predicted"/>
<organism evidence="1 2">
    <name type="scientific">Oryza sativa subsp. japonica</name>
    <name type="common">Rice</name>
    <dbReference type="NCBI Taxonomy" id="39947"/>
    <lineage>
        <taxon>Eukaryota</taxon>
        <taxon>Viridiplantae</taxon>
        <taxon>Streptophyta</taxon>
        <taxon>Embryophyta</taxon>
        <taxon>Tracheophyta</taxon>
        <taxon>Spermatophyta</taxon>
        <taxon>Magnoliopsida</taxon>
        <taxon>Liliopsida</taxon>
        <taxon>Poales</taxon>
        <taxon>Poaceae</taxon>
        <taxon>BOP clade</taxon>
        <taxon>Oryzoideae</taxon>
        <taxon>Oryzeae</taxon>
        <taxon>Oryzinae</taxon>
        <taxon>Oryza</taxon>
        <taxon>Oryza sativa</taxon>
    </lineage>
</organism>
<name>Q7EYH6_ORYSJ</name>
<sequence>MKRPSKAIAAISRRRRHGFSLNELGPQRWRWHPNGHWLLLLIMLLISNSVPVEAAEGYYRFVKRCAR</sequence>
<reference evidence="2" key="2">
    <citation type="journal article" date="2008" name="Nucleic Acids Res.">
        <title>The rice annotation project database (RAP-DB): 2008 update.</title>
        <authorList>
            <consortium name="The rice annotation project (RAP)"/>
        </authorList>
    </citation>
    <scope>GENOME REANNOTATION</scope>
    <source>
        <strain evidence="2">cv. Nipponbare</strain>
    </source>
</reference>
<dbReference type="AlphaFoldDB" id="Q7EYH6"/>
<accession>Q7EYH6</accession>
<gene>
    <name evidence="1" type="primary">OJ1349_D05.111</name>
</gene>
<evidence type="ECO:0000313" key="1">
    <source>
        <dbReference type="EMBL" id="BAC99759.1"/>
    </source>
</evidence>
<reference evidence="2" key="1">
    <citation type="journal article" date="2005" name="Nature">
        <title>The map-based sequence of the rice genome.</title>
        <authorList>
            <consortium name="International rice genome sequencing project (IRGSP)"/>
            <person name="Matsumoto T."/>
            <person name="Wu J."/>
            <person name="Kanamori H."/>
            <person name="Katayose Y."/>
            <person name="Fujisawa M."/>
            <person name="Namiki N."/>
            <person name="Mizuno H."/>
            <person name="Yamamoto K."/>
            <person name="Antonio B.A."/>
            <person name="Baba T."/>
            <person name="Sakata K."/>
            <person name="Nagamura Y."/>
            <person name="Aoki H."/>
            <person name="Arikawa K."/>
            <person name="Arita K."/>
            <person name="Bito T."/>
            <person name="Chiden Y."/>
            <person name="Fujitsuka N."/>
            <person name="Fukunaka R."/>
            <person name="Hamada M."/>
            <person name="Harada C."/>
            <person name="Hayashi A."/>
            <person name="Hijishita S."/>
            <person name="Honda M."/>
            <person name="Hosokawa S."/>
            <person name="Ichikawa Y."/>
            <person name="Idonuma A."/>
            <person name="Iijima M."/>
            <person name="Ikeda M."/>
            <person name="Ikeno M."/>
            <person name="Ito K."/>
            <person name="Ito S."/>
            <person name="Ito T."/>
            <person name="Ito Y."/>
            <person name="Ito Y."/>
            <person name="Iwabuchi A."/>
            <person name="Kamiya K."/>
            <person name="Karasawa W."/>
            <person name="Kurita K."/>
            <person name="Katagiri S."/>
            <person name="Kikuta A."/>
            <person name="Kobayashi H."/>
            <person name="Kobayashi N."/>
            <person name="Machita K."/>
            <person name="Maehara T."/>
            <person name="Masukawa M."/>
            <person name="Mizubayashi T."/>
            <person name="Mukai Y."/>
            <person name="Nagasaki H."/>
            <person name="Nagata Y."/>
            <person name="Naito S."/>
            <person name="Nakashima M."/>
            <person name="Nakama Y."/>
            <person name="Nakamichi Y."/>
            <person name="Nakamura M."/>
            <person name="Meguro A."/>
            <person name="Negishi M."/>
            <person name="Ohta I."/>
            <person name="Ohta T."/>
            <person name="Okamoto M."/>
            <person name="Ono N."/>
            <person name="Saji S."/>
            <person name="Sakaguchi M."/>
            <person name="Sakai K."/>
            <person name="Shibata M."/>
            <person name="Shimokawa T."/>
            <person name="Song J."/>
            <person name="Takazaki Y."/>
            <person name="Terasawa K."/>
            <person name="Tsugane M."/>
            <person name="Tsuji K."/>
            <person name="Ueda S."/>
            <person name="Waki K."/>
            <person name="Yamagata H."/>
            <person name="Yamamoto M."/>
            <person name="Yamamoto S."/>
            <person name="Yamane H."/>
            <person name="Yoshiki S."/>
            <person name="Yoshihara R."/>
            <person name="Yukawa K."/>
            <person name="Zhong H."/>
            <person name="Yano M."/>
            <person name="Yuan Q."/>
            <person name="Ouyang S."/>
            <person name="Liu J."/>
            <person name="Jones K.M."/>
            <person name="Gansberger K."/>
            <person name="Moffat K."/>
            <person name="Hill J."/>
            <person name="Bera J."/>
            <person name="Fadrosh D."/>
            <person name="Jin S."/>
            <person name="Johri S."/>
            <person name="Kim M."/>
            <person name="Overton L."/>
            <person name="Reardon M."/>
            <person name="Tsitrin T."/>
            <person name="Vuong H."/>
            <person name="Weaver B."/>
            <person name="Ciecko A."/>
            <person name="Tallon L."/>
            <person name="Jackson J."/>
            <person name="Pai G."/>
            <person name="Aken S.V."/>
            <person name="Utterback T."/>
            <person name="Reidmuller S."/>
            <person name="Feldblyum T."/>
            <person name="Hsiao J."/>
            <person name="Zismann V."/>
            <person name="Iobst S."/>
            <person name="de Vazeille A.R."/>
            <person name="Buell C.R."/>
            <person name="Ying K."/>
            <person name="Li Y."/>
            <person name="Lu T."/>
            <person name="Huang Y."/>
            <person name="Zhao Q."/>
            <person name="Feng Q."/>
            <person name="Zhang L."/>
            <person name="Zhu J."/>
            <person name="Weng Q."/>
            <person name="Mu J."/>
            <person name="Lu Y."/>
            <person name="Fan D."/>
            <person name="Liu Y."/>
            <person name="Guan J."/>
            <person name="Zhang Y."/>
            <person name="Yu S."/>
            <person name="Liu X."/>
            <person name="Zhang Y."/>
            <person name="Hong G."/>
            <person name="Han B."/>
            <person name="Choisne N."/>
            <person name="Demange N."/>
            <person name="Orjeda G."/>
            <person name="Samain S."/>
            <person name="Cattolico L."/>
            <person name="Pelletier E."/>
            <person name="Couloux A."/>
            <person name="Segurens B."/>
            <person name="Wincker P."/>
            <person name="D'Hont A."/>
            <person name="Scarpelli C."/>
            <person name="Weissenbach J."/>
            <person name="Salanoubat M."/>
            <person name="Quetier F."/>
            <person name="Yu Y."/>
            <person name="Kim H.R."/>
            <person name="Rambo T."/>
            <person name="Currie J."/>
            <person name="Collura K."/>
            <person name="Luo M."/>
            <person name="Yang T."/>
            <person name="Ammiraju J.S.S."/>
            <person name="Engler F."/>
            <person name="Soderlund C."/>
            <person name="Wing R.A."/>
            <person name="Palmer L.E."/>
            <person name="de la Bastide M."/>
            <person name="Spiegel L."/>
            <person name="Nascimento L."/>
            <person name="Zutavern T."/>
            <person name="O'Shaughnessy A."/>
            <person name="Dike S."/>
            <person name="Dedhia N."/>
            <person name="Preston R."/>
            <person name="Balija V."/>
            <person name="McCombie W.R."/>
            <person name="Chow T."/>
            <person name="Chen H."/>
            <person name="Chung M."/>
            <person name="Chen C."/>
            <person name="Shaw J."/>
            <person name="Wu H."/>
            <person name="Hsiao K."/>
            <person name="Chao Y."/>
            <person name="Chu M."/>
            <person name="Cheng C."/>
            <person name="Hour A."/>
            <person name="Lee P."/>
            <person name="Lin S."/>
            <person name="Lin Y."/>
            <person name="Liou J."/>
            <person name="Liu S."/>
            <person name="Hsing Y."/>
            <person name="Raghuvanshi S."/>
            <person name="Mohanty A."/>
            <person name="Bharti A.K."/>
            <person name="Gaur A."/>
            <person name="Gupta V."/>
            <person name="Kumar D."/>
            <person name="Ravi V."/>
            <person name="Vij S."/>
            <person name="Kapur A."/>
            <person name="Khurana P."/>
            <person name="Khurana P."/>
            <person name="Khurana J.P."/>
            <person name="Tyagi A.K."/>
            <person name="Gaikwad K."/>
            <person name="Singh A."/>
            <person name="Dalal V."/>
            <person name="Srivastava S."/>
            <person name="Dixit A."/>
            <person name="Pal A.K."/>
            <person name="Ghazi I.A."/>
            <person name="Yadav M."/>
            <person name="Pandit A."/>
            <person name="Bhargava A."/>
            <person name="Sureshbabu K."/>
            <person name="Batra K."/>
            <person name="Sharma T.R."/>
            <person name="Mohapatra T."/>
            <person name="Singh N.K."/>
            <person name="Messing J."/>
            <person name="Nelson A.B."/>
            <person name="Fuks G."/>
            <person name="Kavchok S."/>
            <person name="Keizer G."/>
            <person name="Linton E."/>
            <person name="Llaca V."/>
            <person name="Song R."/>
            <person name="Tanyolac B."/>
            <person name="Young S."/>
            <person name="Ho-Il K."/>
            <person name="Hahn J.H."/>
            <person name="Sangsakoo G."/>
            <person name="Vanavichit A."/>
            <person name="de Mattos Luiz.A.T."/>
            <person name="Zimmer P.D."/>
            <person name="Malone G."/>
            <person name="Dellagostin O."/>
            <person name="de Oliveira A.C."/>
            <person name="Bevan M."/>
            <person name="Bancroft I."/>
            <person name="Minx P."/>
            <person name="Cordum H."/>
            <person name="Wilson R."/>
            <person name="Cheng Z."/>
            <person name="Jin W."/>
            <person name="Jiang J."/>
            <person name="Leong S.A."/>
            <person name="Iwama H."/>
            <person name="Gojobori T."/>
            <person name="Itoh T."/>
            <person name="Niimura Y."/>
            <person name="Fujii Y."/>
            <person name="Habara T."/>
            <person name="Sakai H."/>
            <person name="Sato Y."/>
            <person name="Wilson G."/>
            <person name="Kumar K."/>
            <person name="McCouch S."/>
            <person name="Juretic N."/>
            <person name="Hoen D."/>
            <person name="Wright S."/>
            <person name="Bruskiewich R."/>
            <person name="Bureau T."/>
            <person name="Miyao A."/>
            <person name="Hirochika H."/>
            <person name="Nishikawa T."/>
            <person name="Kadowaki K."/>
            <person name="Sugiura M."/>
            <person name="Burr B."/>
            <person name="Sasaki T."/>
        </authorList>
    </citation>
    <scope>NUCLEOTIDE SEQUENCE [LARGE SCALE GENOMIC DNA]</scope>
    <source>
        <strain evidence="2">cv. Nipponbare</strain>
    </source>
</reference>
<evidence type="ECO:0000313" key="2">
    <source>
        <dbReference type="Proteomes" id="UP000000763"/>
    </source>
</evidence>